<evidence type="ECO:0000313" key="2">
    <source>
        <dbReference type="Proteomes" id="UP000294823"/>
    </source>
</evidence>
<dbReference type="Proteomes" id="UP000294823">
    <property type="component" value="Unassembled WGS sequence"/>
</dbReference>
<organism evidence="1 2">
    <name type="scientific">Halomonas marinisediminis</name>
    <dbReference type="NCBI Taxonomy" id="2546095"/>
    <lineage>
        <taxon>Bacteria</taxon>
        <taxon>Pseudomonadati</taxon>
        <taxon>Pseudomonadota</taxon>
        <taxon>Gammaproteobacteria</taxon>
        <taxon>Oceanospirillales</taxon>
        <taxon>Halomonadaceae</taxon>
        <taxon>Halomonas</taxon>
    </lineage>
</organism>
<keyword evidence="2" id="KW-1185">Reference proteome</keyword>
<reference evidence="1 2" key="1">
    <citation type="submission" date="2019-03" db="EMBL/GenBank/DDBJ databases">
        <title>Halomonas marinisediminis sp. nov., a moderately halophilic bacterium isolated from the Bohai Gulf.</title>
        <authorList>
            <person name="Ji X."/>
        </authorList>
    </citation>
    <scope>NUCLEOTIDE SEQUENCE [LARGE SCALE GENOMIC DNA]</scope>
    <source>
        <strain evidence="1 2">204</strain>
    </source>
</reference>
<proteinExistence type="predicted"/>
<accession>A0ABY2D297</accession>
<dbReference type="EMBL" id="SLTR01000392">
    <property type="protein sequence ID" value="TDA86233.1"/>
    <property type="molecule type" value="Genomic_DNA"/>
</dbReference>
<gene>
    <name evidence="1" type="ORF">E0702_17125</name>
</gene>
<sequence length="92" mass="10625">LTYWMNKLQSIPNDDPLFVTLNTTRPIRGALIYDTVTFHHPVYDMPAQHAREALRSMQGMRNTYFRGAWMRNGFHEDGFARAVDAVAVLNAR</sequence>
<feature type="non-terminal residue" evidence="1">
    <location>
        <position position="92"/>
    </location>
</feature>
<evidence type="ECO:0000313" key="1">
    <source>
        <dbReference type="EMBL" id="TDA86233.1"/>
    </source>
</evidence>
<comment type="caution">
    <text evidence="1">The sequence shown here is derived from an EMBL/GenBank/DDBJ whole genome shotgun (WGS) entry which is preliminary data.</text>
</comment>
<protein>
    <submittedName>
        <fullName evidence="1">Cyclopropane-fatty-acyl-phospholipid synthase</fullName>
    </submittedName>
</protein>
<name>A0ABY2D297_9GAMM</name>
<feature type="non-terminal residue" evidence="1">
    <location>
        <position position="1"/>
    </location>
</feature>